<dbReference type="KEGG" id="bor:COCMIDRAFT_25872"/>
<dbReference type="NCBIfam" id="NF041278">
    <property type="entry name" value="CmcJ_NvfI_EfuI"/>
    <property type="match status" value="1"/>
</dbReference>
<gene>
    <name evidence="4" type="ORF">COCMIDRAFT_25872</name>
</gene>
<evidence type="ECO:0000313" key="5">
    <source>
        <dbReference type="Proteomes" id="UP000054032"/>
    </source>
</evidence>
<dbReference type="GO" id="GO:0016491">
    <property type="term" value="F:oxidoreductase activity"/>
    <property type="evidence" value="ECO:0007669"/>
    <property type="project" value="UniProtKB-KW"/>
</dbReference>
<feature type="compositionally biased region" description="Basic and acidic residues" evidence="3">
    <location>
        <begin position="361"/>
        <end position="370"/>
    </location>
</feature>
<evidence type="ECO:0000256" key="1">
    <source>
        <dbReference type="ARBA" id="ARBA00023002"/>
    </source>
</evidence>
<dbReference type="InterPro" id="IPR044053">
    <property type="entry name" value="AsaB-like"/>
</dbReference>
<organism evidence="4 5">
    <name type="scientific">Bipolaris oryzae ATCC 44560</name>
    <dbReference type="NCBI Taxonomy" id="930090"/>
    <lineage>
        <taxon>Eukaryota</taxon>
        <taxon>Fungi</taxon>
        <taxon>Dikarya</taxon>
        <taxon>Ascomycota</taxon>
        <taxon>Pezizomycotina</taxon>
        <taxon>Dothideomycetes</taxon>
        <taxon>Pleosporomycetidae</taxon>
        <taxon>Pleosporales</taxon>
        <taxon>Pleosporineae</taxon>
        <taxon>Pleosporaceae</taxon>
        <taxon>Bipolaris</taxon>
    </lineage>
</organism>
<dbReference type="AlphaFoldDB" id="W6Z2L0"/>
<dbReference type="Proteomes" id="UP000054032">
    <property type="component" value="Unassembled WGS sequence"/>
</dbReference>
<dbReference type="GeneID" id="19120836"/>
<dbReference type="eggNOG" id="ENOG502SRIH">
    <property type="taxonomic scope" value="Eukaryota"/>
</dbReference>
<evidence type="ECO:0000256" key="2">
    <source>
        <dbReference type="ARBA" id="ARBA00023604"/>
    </source>
</evidence>
<sequence length="370" mass="42058">MASLALIRSLRLTLPRHTAARFTIVTNNHRHSQRCSLSTRATFHYLEDRPEYQTVKPYHINIPERAFDPGLQSNEVSIAYHDIPVTGLRNRIGDFTLDRNGFKVVIEDEDRGGEMLCRALPYEEYADEASVRDRARKAVEEFLKRNIDGCEDAVAFSHQVRRRDRLFPMLPRGTSGAVPQPVQGVHVVCGALLDMTPDGSHSEVQDALAARGYTDMSKRRWAVVHIWRPLFGPLQDWPLALMDYTSLDKARDLISSDNIYVHRIRENYNVLWNKRHKWYFLEDQQPNEILVFKTFDTHATKGHARLCAHASFRNPLAAPTARPRESFECLSVVIFPEGSAASNSFEEPLPAETPPGLLGEKLAEMKGGLD</sequence>
<dbReference type="OrthoDB" id="412788at2759"/>
<keyword evidence="5" id="KW-1185">Reference proteome</keyword>
<protein>
    <submittedName>
        <fullName evidence="4">Uncharacterized protein</fullName>
    </submittedName>
</protein>
<proteinExistence type="inferred from homology"/>
<evidence type="ECO:0000313" key="4">
    <source>
        <dbReference type="EMBL" id="EUC45992.1"/>
    </source>
</evidence>
<evidence type="ECO:0000256" key="3">
    <source>
        <dbReference type="SAM" id="MobiDB-lite"/>
    </source>
</evidence>
<dbReference type="HOGENOM" id="CLU_042688_0_1_1"/>
<keyword evidence="1" id="KW-0560">Oxidoreductase</keyword>
<dbReference type="PANTHER" id="PTHR34598:SF3">
    <property type="entry name" value="OXIDOREDUCTASE AN1597"/>
    <property type="match status" value="1"/>
</dbReference>
<dbReference type="EMBL" id="KI963973">
    <property type="protein sequence ID" value="EUC45992.1"/>
    <property type="molecule type" value="Genomic_DNA"/>
</dbReference>
<comment type="similarity">
    <text evidence="2">Belongs to the asaB hydroxylase/desaturase family.</text>
</comment>
<dbReference type="PANTHER" id="PTHR34598">
    <property type="entry name" value="BLL6449 PROTEIN"/>
    <property type="match status" value="1"/>
</dbReference>
<name>W6Z2L0_COCMI</name>
<accession>W6Z2L0</accession>
<dbReference type="RefSeq" id="XP_007687456.1">
    <property type="nucleotide sequence ID" value="XM_007689266.1"/>
</dbReference>
<reference evidence="4 5" key="1">
    <citation type="journal article" date="2013" name="PLoS Genet.">
        <title>Comparative genome structure, secondary metabolite, and effector coding capacity across Cochliobolus pathogens.</title>
        <authorList>
            <person name="Condon B.J."/>
            <person name="Leng Y."/>
            <person name="Wu D."/>
            <person name="Bushley K.E."/>
            <person name="Ohm R.A."/>
            <person name="Otillar R."/>
            <person name="Martin J."/>
            <person name="Schackwitz W."/>
            <person name="Grimwood J."/>
            <person name="MohdZainudin N."/>
            <person name="Xue C."/>
            <person name="Wang R."/>
            <person name="Manning V.A."/>
            <person name="Dhillon B."/>
            <person name="Tu Z.J."/>
            <person name="Steffenson B.J."/>
            <person name="Salamov A."/>
            <person name="Sun H."/>
            <person name="Lowry S."/>
            <person name="LaButti K."/>
            <person name="Han J."/>
            <person name="Copeland A."/>
            <person name="Lindquist E."/>
            <person name="Barry K."/>
            <person name="Schmutz J."/>
            <person name="Baker S.E."/>
            <person name="Ciuffetti L.M."/>
            <person name="Grigoriev I.V."/>
            <person name="Zhong S."/>
            <person name="Turgeon B.G."/>
        </authorList>
    </citation>
    <scope>NUCLEOTIDE SEQUENCE [LARGE SCALE GENOMIC DNA]</scope>
    <source>
        <strain evidence="4 5">ATCC 44560</strain>
    </source>
</reference>
<feature type="region of interest" description="Disordered" evidence="3">
    <location>
        <begin position="343"/>
        <end position="370"/>
    </location>
</feature>